<dbReference type="Proteomes" id="UP001500067">
    <property type="component" value="Unassembled WGS sequence"/>
</dbReference>
<keyword evidence="4" id="KW-1133">Transmembrane helix</keyword>
<evidence type="ECO:0000256" key="2">
    <source>
        <dbReference type="ARBA" id="ARBA00022676"/>
    </source>
</evidence>
<dbReference type="SUPFAM" id="SSF53448">
    <property type="entry name" value="Nucleotide-diphospho-sugar transferases"/>
    <property type="match status" value="1"/>
</dbReference>
<dbReference type="EMBL" id="BAABFA010000005">
    <property type="protein sequence ID" value="GAA4461693.1"/>
    <property type="molecule type" value="Genomic_DNA"/>
</dbReference>
<feature type="domain" description="Glycosyltransferase 2-like" evidence="5">
    <location>
        <begin position="44"/>
        <end position="216"/>
    </location>
</feature>
<dbReference type="InterPro" id="IPR029044">
    <property type="entry name" value="Nucleotide-diphossugar_trans"/>
</dbReference>
<name>A0ABP8N7F1_9BACT</name>
<organism evidence="6 7">
    <name type="scientific">Nemorincola caseinilytica</name>
    <dbReference type="NCBI Taxonomy" id="2054315"/>
    <lineage>
        <taxon>Bacteria</taxon>
        <taxon>Pseudomonadati</taxon>
        <taxon>Bacteroidota</taxon>
        <taxon>Chitinophagia</taxon>
        <taxon>Chitinophagales</taxon>
        <taxon>Chitinophagaceae</taxon>
        <taxon>Nemorincola</taxon>
    </lineage>
</organism>
<proteinExistence type="inferred from homology"/>
<comment type="similarity">
    <text evidence="1">Belongs to the glycosyltransferase 2 family.</text>
</comment>
<feature type="transmembrane region" description="Helical" evidence="4">
    <location>
        <begin position="286"/>
        <end position="306"/>
    </location>
</feature>
<evidence type="ECO:0000256" key="4">
    <source>
        <dbReference type="SAM" id="Phobius"/>
    </source>
</evidence>
<evidence type="ECO:0000256" key="1">
    <source>
        <dbReference type="ARBA" id="ARBA00006739"/>
    </source>
</evidence>
<dbReference type="Gene3D" id="3.90.550.10">
    <property type="entry name" value="Spore Coat Polysaccharide Biosynthesis Protein SpsA, Chain A"/>
    <property type="match status" value="1"/>
</dbReference>
<dbReference type="Pfam" id="PF00535">
    <property type="entry name" value="Glycos_transf_2"/>
    <property type="match status" value="1"/>
</dbReference>
<evidence type="ECO:0000256" key="3">
    <source>
        <dbReference type="ARBA" id="ARBA00022679"/>
    </source>
</evidence>
<keyword evidence="4" id="KW-0812">Transmembrane</keyword>
<keyword evidence="3" id="KW-0808">Transferase</keyword>
<feature type="transmembrane region" description="Helical" evidence="4">
    <location>
        <begin position="313"/>
        <end position="332"/>
    </location>
</feature>
<accession>A0ABP8N7F1</accession>
<dbReference type="InterPro" id="IPR001173">
    <property type="entry name" value="Glyco_trans_2-like"/>
</dbReference>
<sequence>MVIFIICTILTLAYVALMALYHRGWAMQKELNVHALYEPSTKMSVIIPARNEEENIGACLESILAQKYPSYLYEVIVVDDHSDDRTAIIAEEYAIRGVRCIRLADYLPMGNALNAYKKMAIATGISESSGALIVTTDADCVMPNAWLRHIAAIYEQQQPLMIVAPVIYNAKRNLLHIFQLIDFMSMQGITGAAHALKLGNMSNGANLAFRKSAFEQVKGYEGILDLASGDDFLLMMKMNDLAPTGIAYLRSVNAAVSTLPQPTWRSFLQQRIRWASKSGKYKDTRLTLILLLVYAFNLLLLSLAIGSLFDRELLFLCACVFGIKVVVEFWFLRPVARFFHNEWALLYFPFLQPLHIIYIVLAGFLGFVGGYEWKGRRVK</sequence>
<keyword evidence="4" id="KW-0472">Membrane</keyword>
<protein>
    <submittedName>
        <fullName evidence="6">Glycosyltransferase</fullName>
    </submittedName>
</protein>
<keyword evidence="7" id="KW-1185">Reference proteome</keyword>
<feature type="transmembrane region" description="Helical" evidence="4">
    <location>
        <begin position="352"/>
        <end position="373"/>
    </location>
</feature>
<evidence type="ECO:0000313" key="6">
    <source>
        <dbReference type="EMBL" id="GAA4461693.1"/>
    </source>
</evidence>
<dbReference type="RefSeq" id="WP_345078545.1">
    <property type="nucleotide sequence ID" value="NZ_BAABFA010000005.1"/>
</dbReference>
<keyword evidence="2" id="KW-0328">Glycosyltransferase</keyword>
<gene>
    <name evidence="6" type="ORF">GCM10023093_06780</name>
</gene>
<dbReference type="PANTHER" id="PTHR43630">
    <property type="entry name" value="POLY-BETA-1,6-N-ACETYL-D-GLUCOSAMINE SYNTHASE"/>
    <property type="match status" value="1"/>
</dbReference>
<evidence type="ECO:0000313" key="7">
    <source>
        <dbReference type="Proteomes" id="UP001500067"/>
    </source>
</evidence>
<reference evidence="7" key="1">
    <citation type="journal article" date="2019" name="Int. J. Syst. Evol. Microbiol.">
        <title>The Global Catalogue of Microorganisms (GCM) 10K type strain sequencing project: providing services to taxonomists for standard genome sequencing and annotation.</title>
        <authorList>
            <consortium name="The Broad Institute Genomics Platform"/>
            <consortium name="The Broad Institute Genome Sequencing Center for Infectious Disease"/>
            <person name="Wu L."/>
            <person name="Ma J."/>
        </authorList>
    </citation>
    <scope>NUCLEOTIDE SEQUENCE [LARGE SCALE GENOMIC DNA]</scope>
    <source>
        <strain evidence="7">JCM 32105</strain>
    </source>
</reference>
<evidence type="ECO:0000259" key="5">
    <source>
        <dbReference type="Pfam" id="PF00535"/>
    </source>
</evidence>
<dbReference type="PANTHER" id="PTHR43630:SF1">
    <property type="entry name" value="POLY-BETA-1,6-N-ACETYL-D-GLUCOSAMINE SYNTHASE"/>
    <property type="match status" value="1"/>
</dbReference>
<comment type="caution">
    <text evidence="6">The sequence shown here is derived from an EMBL/GenBank/DDBJ whole genome shotgun (WGS) entry which is preliminary data.</text>
</comment>